<dbReference type="AlphaFoldDB" id="A0A2A4AJD4"/>
<reference evidence="1 2" key="1">
    <citation type="submission" date="2017-09" db="EMBL/GenBank/DDBJ databases">
        <title>Draft Genome Sequence of Corynebacterium accolens AH4003.</title>
        <authorList>
            <person name="Chen Y."/>
            <person name="Oosthuysen W.F."/>
            <person name="Kelley S."/>
            <person name="Horswill A."/>
        </authorList>
    </citation>
    <scope>NUCLEOTIDE SEQUENCE [LARGE SCALE GENOMIC DNA]</scope>
    <source>
        <strain evidence="1 2">AH4003</strain>
    </source>
</reference>
<sequence length="80" mass="8847">MMGMILAARLAPVMSIDRFFDEYTQQRGIVRSALVVPASACEIYAEVEPEGPAGEGVRRGQSRVELKRAEELVSQFLGDF</sequence>
<protein>
    <submittedName>
        <fullName evidence="1">Uncharacterized protein</fullName>
    </submittedName>
</protein>
<evidence type="ECO:0000313" key="2">
    <source>
        <dbReference type="Proteomes" id="UP000218690"/>
    </source>
</evidence>
<proteinExistence type="predicted"/>
<name>A0A2A4AJD4_9CORY</name>
<comment type="caution">
    <text evidence="1">The sequence shown here is derived from an EMBL/GenBank/DDBJ whole genome shotgun (WGS) entry which is preliminary data.</text>
</comment>
<gene>
    <name evidence="1" type="ORF">COM45_07175</name>
</gene>
<organism evidence="1 2">
    <name type="scientific">Corynebacterium accolens</name>
    <dbReference type="NCBI Taxonomy" id="38284"/>
    <lineage>
        <taxon>Bacteria</taxon>
        <taxon>Bacillati</taxon>
        <taxon>Actinomycetota</taxon>
        <taxon>Actinomycetes</taxon>
        <taxon>Mycobacteriales</taxon>
        <taxon>Corynebacteriaceae</taxon>
        <taxon>Corynebacterium</taxon>
    </lineage>
</organism>
<evidence type="ECO:0000313" key="1">
    <source>
        <dbReference type="EMBL" id="PCC82601.1"/>
    </source>
</evidence>
<dbReference type="EMBL" id="NWBP01000023">
    <property type="protein sequence ID" value="PCC82601.1"/>
    <property type="molecule type" value="Genomic_DNA"/>
</dbReference>
<accession>A0A2A4AJD4</accession>
<dbReference type="Proteomes" id="UP000218690">
    <property type="component" value="Unassembled WGS sequence"/>
</dbReference>